<dbReference type="Proteomes" id="UP000176303">
    <property type="component" value="Unassembled WGS sequence"/>
</dbReference>
<evidence type="ECO:0000256" key="6">
    <source>
        <dbReference type="SAM" id="Phobius"/>
    </source>
</evidence>
<dbReference type="InterPro" id="IPR051533">
    <property type="entry name" value="WaaL-like"/>
</dbReference>
<comment type="caution">
    <text evidence="8">The sequence shown here is derived from an EMBL/GenBank/DDBJ whole genome shotgun (WGS) entry which is preliminary data.</text>
</comment>
<feature type="transmembrane region" description="Helical" evidence="6">
    <location>
        <begin position="101"/>
        <end position="122"/>
    </location>
</feature>
<feature type="transmembrane region" description="Helical" evidence="6">
    <location>
        <begin position="12"/>
        <end position="32"/>
    </location>
</feature>
<feature type="transmembrane region" description="Helical" evidence="6">
    <location>
        <begin position="38"/>
        <end position="59"/>
    </location>
</feature>
<feature type="transmembrane region" description="Helical" evidence="6">
    <location>
        <begin position="356"/>
        <end position="376"/>
    </location>
</feature>
<keyword evidence="5" id="KW-0802">TPR repeat</keyword>
<dbReference type="InterPro" id="IPR011990">
    <property type="entry name" value="TPR-like_helical_dom_sf"/>
</dbReference>
<evidence type="ECO:0000313" key="8">
    <source>
        <dbReference type="EMBL" id="OGL72355.1"/>
    </source>
</evidence>
<feature type="transmembrane region" description="Helical" evidence="6">
    <location>
        <begin position="129"/>
        <end position="148"/>
    </location>
</feature>
<protein>
    <recommendedName>
        <fullName evidence="7">O-antigen ligase-related domain-containing protein</fullName>
    </recommendedName>
</protein>
<feature type="transmembrane region" description="Helical" evidence="6">
    <location>
        <begin position="168"/>
        <end position="191"/>
    </location>
</feature>
<feature type="transmembrane region" description="Helical" evidence="6">
    <location>
        <begin position="222"/>
        <end position="239"/>
    </location>
</feature>
<dbReference type="SUPFAM" id="SSF48452">
    <property type="entry name" value="TPR-like"/>
    <property type="match status" value="1"/>
</dbReference>
<dbReference type="PANTHER" id="PTHR37422">
    <property type="entry name" value="TEICHURONIC ACID BIOSYNTHESIS PROTEIN TUAE"/>
    <property type="match status" value="1"/>
</dbReference>
<evidence type="ECO:0000256" key="2">
    <source>
        <dbReference type="ARBA" id="ARBA00022692"/>
    </source>
</evidence>
<keyword evidence="3 6" id="KW-1133">Transmembrane helix</keyword>
<feature type="repeat" description="TPR" evidence="5">
    <location>
        <begin position="587"/>
        <end position="620"/>
    </location>
</feature>
<dbReference type="PROSITE" id="PS50005">
    <property type="entry name" value="TPR"/>
    <property type="match status" value="2"/>
</dbReference>
<evidence type="ECO:0000259" key="7">
    <source>
        <dbReference type="Pfam" id="PF04932"/>
    </source>
</evidence>
<evidence type="ECO:0000313" key="9">
    <source>
        <dbReference type="Proteomes" id="UP000176303"/>
    </source>
</evidence>
<dbReference type="Pfam" id="PF04932">
    <property type="entry name" value="Wzy_C"/>
    <property type="match status" value="1"/>
</dbReference>
<evidence type="ECO:0000256" key="1">
    <source>
        <dbReference type="ARBA" id="ARBA00004141"/>
    </source>
</evidence>
<dbReference type="Gene3D" id="1.25.40.10">
    <property type="entry name" value="Tetratricopeptide repeat domain"/>
    <property type="match status" value="1"/>
</dbReference>
<feature type="transmembrane region" description="Helical" evidence="6">
    <location>
        <begin position="248"/>
        <end position="267"/>
    </location>
</feature>
<dbReference type="PANTHER" id="PTHR37422:SF13">
    <property type="entry name" value="LIPOPOLYSACCHARIDE BIOSYNTHESIS PROTEIN PA4999-RELATED"/>
    <property type="match status" value="1"/>
</dbReference>
<evidence type="ECO:0000256" key="4">
    <source>
        <dbReference type="ARBA" id="ARBA00023136"/>
    </source>
</evidence>
<feature type="transmembrane region" description="Helical" evidence="6">
    <location>
        <begin position="198"/>
        <end position="216"/>
    </location>
</feature>
<dbReference type="InterPro" id="IPR019734">
    <property type="entry name" value="TPR_rpt"/>
</dbReference>
<name>A0A1F7U261_9BACT</name>
<keyword evidence="2 6" id="KW-0812">Transmembrane</keyword>
<feature type="transmembrane region" description="Helical" evidence="6">
    <location>
        <begin position="385"/>
        <end position="406"/>
    </location>
</feature>
<dbReference type="GO" id="GO:0016020">
    <property type="term" value="C:membrane"/>
    <property type="evidence" value="ECO:0007669"/>
    <property type="project" value="UniProtKB-SubCell"/>
</dbReference>
<feature type="transmembrane region" description="Helical" evidence="6">
    <location>
        <begin position="443"/>
        <end position="461"/>
    </location>
</feature>
<accession>A0A1F7U261</accession>
<dbReference type="Pfam" id="PF13432">
    <property type="entry name" value="TPR_16"/>
    <property type="match status" value="1"/>
</dbReference>
<keyword evidence="4 6" id="KW-0472">Membrane</keyword>
<dbReference type="Pfam" id="PF13181">
    <property type="entry name" value="TPR_8"/>
    <property type="match status" value="1"/>
</dbReference>
<feature type="transmembrane region" description="Helical" evidence="6">
    <location>
        <begin position="71"/>
        <end position="89"/>
    </location>
</feature>
<dbReference type="STRING" id="1802391.A3D72_01810"/>
<reference evidence="8 9" key="1">
    <citation type="journal article" date="2016" name="Nat. Commun.">
        <title>Thousands of microbial genomes shed light on interconnected biogeochemical processes in an aquifer system.</title>
        <authorList>
            <person name="Anantharaman K."/>
            <person name="Brown C.T."/>
            <person name="Hug L.A."/>
            <person name="Sharon I."/>
            <person name="Castelle C.J."/>
            <person name="Probst A.J."/>
            <person name="Thomas B.C."/>
            <person name="Singh A."/>
            <person name="Wilkins M.J."/>
            <person name="Karaoz U."/>
            <person name="Brodie E.L."/>
            <person name="Williams K.H."/>
            <person name="Hubbard S.S."/>
            <person name="Banfield J.F."/>
        </authorList>
    </citation>
    <scope>NUCLEOTIDE SEQUENCE [LARGE SCALE GENOMIC DNA]</scope>
</reference>
<dbReference type="SMART" id="SM00028">
    <property type="entry name" value="TPR"/>
    <property type="match status" value="2"/>
</dbReference>
<feature type="transmembrane region" description="Helical" evidence="6">
    <location>
        <begin position="412"/>
        <end position="431"/>
    </location>
</feature>
<sequence length="747" mass="82064">MNVFISFSRRVVTASVFVGLASPLIVTPWLAFPFVSGKALFVEAVVLVALPFWITLLLLDPVARPRRHPLILALVAQAVVLVLASLFGVDPLQSFWGRDERMMGIITIFSLLALLGMALSVFRTRRAWNNVLLTALVIAWANIIWGLIEHFYPVFWADFRGESMRVVGLIGNPIFYGGYMMLSAILSIALIPEIKCRIGKVFLIITAAAATLVTLYSGTRGAGLGLFGGLAVGLLFAAFKSPIRKARVGLLVGIAGIIAALVFFFVFRDAPFLKPVRELRRLGSAFSLSDATAIQRMRLWRVSLEGALARPLFGWGPENFDYLFDQHFDPLFLKFTLRETFADRPHNAFIQTMTDVGVLGFLALIALQIIFIRSVFRLRDSNGSLWVRSAFVSFLAASDIYLFFAFDTLPTLLLTLLVSGWLIVSTSKMIISSGRIYSRQASFVVPAVGLLALSLIIFGVIHPASALAAIHRVTATDPRTQTERWFGHLKTAASIKQPYQEVARYRLGNAVFSAVGDGLVPDDRASEALELGIQALRQSVAGRPRDYGSRFTLGNLLLLSAARGRGERFAEAEAEFLRAAELSPRRQSTYIQLGNLKAVSGDPTASLSYYQQAVDLDPQIGEPHWYLGRGFIKSGEKERAVEEFVRSWDLGFRPKLKNEIREAASLLFGQGRLDFTILLYQRSVDVFPDDAELQAELAAAYAAAGNAEAARAAVRRAVELDPSFAAEAETFLNLLDSGALSAPAEGE</sequence>
<dbReference type="AlphaFoldDB" id="A0A1F7U261"/>
<proteinExistence type="predicted"/>
<comment type="subcellular location">
    <subcellularLocation>
        <location evidence="1">Membrane</location>
        <topology evidence="1">Multi-pass membrane protein</topology>
    </subcellularLocation>
</comment>
<gene>
    <name evidence="8" type="ORF">A3D72_01810</name>
</gene>
<organism evidence="8 9">
    <name type="scientific">Candidatus Uhrbacteria bacterium RIFCSPHIGHO2_02_FULL_57_19</name>
    <dbReference type="NCBI Taxonomy" id="1802391"/>
    <lineage>
        <taxon>Bacteria</taxon>
        <taxon>Candidatus Uhriibacteriota</taxon>
    </lineage>
</organism>
<evidence type="ECO:0000256" key="5">
    <source>
        <dbReference type="PROSITE-ProRule" id="PRU00339"/>
    </source>
</evidence>
<feature type="domain" description="O-antigen ligase-related" evidence="7">
    <location>
        <begin position="206"/>
        <end position="365"/>
    </location>
</feature>
<feature type="repeat" description="TPR" evidence="5">
    <location>
        <begin position="691"/>
        <end position="724"/>
    </location>
</feature>
<evidence type="ECO:0000256" key="3">
    <source>
        <dbReference type="ARBA" id="ARBA00022989"/>
    </source>
</evidence>
<dbReference type="InterPro" id="IPR007016">
    <property type="entry name" value="O-antigen_ligase-rel_domated"/>
</dbReference>
<dbReference type="EMBL" id="MGDZ01000065">
    <property type="protein sequence ID" value="OGL72355.1"/>
    <property type="molecule type" value="Genomic_DNA"/>
</dbReference>